<sequence length="57" mass="6221">MSRLSFRLSVRSFLRGEGRSGKRSCPVWCPAWGVSSAAVPVVFRGMVVVGLGMENSY</sequence>
<dbReference type="AlphaFoldDB" id="A0A9Q3W5Q7"/>
<evidence type="ECO:0000313" key="2">
    <source>
        <dbReference type="Proteomes" id="UP001107961"/>
    </source>
</evidence>
<gene>
    <name evidence="1" type="ORF">LZG35_20440</name>
</gene>
<protein>
    <submittedName>
        <fullName evidence="1">Uncharacterized protein</fullName>
    </submittedName>
</protein>
<name>A0A9Q3W5Q7_9GAMM</name>
<keyword evidence="2" id="KW-1185">Reference proteome</keyword>
<comment type="caution">
    <text evidence="1">The sequence shown here is derived from an EMBL/GenBank/DDBJ whole genome shotgun (WGS) entry which is preliminary data.</text>
</comment>
<dbReference type="RefSeq" id="WP_233926170.1">
    <property type="nucleotide sequence ID" value="NZ_JAJVKT010000036.1"/>
</dbReference>
<reference evidence="1" key="1">
    <citation type="submission" date="2022-01" db="EMBL/GenBank/DDBJ databases">
        <authorList>
            <person name="Karlyshev A.V."/>
            <person name="Jaspars M."/>
        </authorList>
    </citation>
    <scope>NUCLEOTIDE SEQUENCE</scope>
    <source>
        <strain evidence="1">AGSA3-2</strain>
    </source>
</reference>
<evidence type="ECO:0000313" key="1">
    <source>
        <dbReference type="EMBL" id="MCE7511010.1"/>
    </source>
</evidence>
<dbReference type="Proteomes" id="UP001107961">
    <property type="component" value="Unassembled WGS sequence"/>
</dbReference>
<proteinExistence type="predicted"/>
<organism evidence="1 2">
    <name type="scientific">Alloalcanivorax xenomutans</name>
    <dbReference type="NCBI Taxonomy" id="1094342"/>
    <lineage>
        <taxon>Bacteria</taxon>
        <taxon>Pseudomonadati</taxon>
        <taxon>Pseudomonadota</taxon>
        <taxon>Gammaproteobacteria</taxon>
        <taxon>Oceanospirillales</taxon>
        <taxon>Alcanivoracaceae</taxon>
        <taxon>Alloalcanivorax</taxon>
    </lineage>
</organism>
<dbReference type="EMBL" id="JAJVKT010000036">
    <property type="protein sequence ID" value="MCE7511010.1"/>
    <property type="molecule type" value="Genomic_DNA"/>
</dbReference>
<accession>A0A9Q3W5Q7</accession>